<name>A0ABS2THV0_9ACTO</name>
<evidence type="ECO:0000313" key="2">
    <source>
        <dbReference type="EMBL" id="MBM9434243.1"/>
    </source>
</evidence>
<gene>
    <name evidence="1" type="ORF">JVW63_03160</name>
    <name evidence="2" type="ORF">JVW63_11125</name>
</gene>
<proteinExistence type="predicted"/>
<evidence type="ECO:0000313" key="1">
    <source>
        <dbReference type="EMBL" id="MBM9432700.1"/>
    </source>
</evidence>
<dbReference type="EMBL" id="JAFFJS010000009">
    <property type="protein sequence ID" value="MBM9434243.1"/>
    <property type="molecule type" value="Genomic_DNA"/>
</dbReference>
<dbReference type="Proteomes" id="UP000705983">
    <property type="component" value="Unassembled WGS sequence"/>
</dbReference>
<protein>
    <submittedName>
        <fullName evidence="2">Uncharacterized protein</fullName>
    </submittedName>
</protein>
<evidence type="ECO:0000313" key="3">
    <source>
        <dbReference type="Proteomes" id="UP000705983"/>
    </source>
</evidence>
<comment type="caution">
    <text evidence="2">The sequence shown here is derived from an EMBL/GenBank/DDBJ whole genome shotgun (WGS) entry which is preliminary data.</text>
</comment>
<accession>A0ABS2THV0</accession>
<dbReference type="EMBL" id="JAFFJS010000002">
    <property type="protein sequence ID" value="MBM9432700.1"/>
    <property type="molecule type" value="Genomic_DNA"/>
</dbReference>
<organism evidence="2 3">
    <name type="scientific">Flaviflexus equikiangi</name>
    <dbReference type="NCBI Taxonomy" id="2758573"/>
    <lineage>
        <taxon>Bacteria</taxon>
        <taxon>Bacillati</taxon>
        <taxon>Actinomycetota</taxon>
        <taxon>Actinomycetes</taxon>
        <taxon>Actinomycetales</taxon>
        <taxon>Actinomycetaceae</taxon>
        <taxon>Flaviflexus</taxon>
    </lineage>
</organism>
<sequence length="147" mass="16393">MTATFLFLVNPDLAYDPYPDWGAWAPLIERGERPLSRWNTGMRRQGIEPGDRGLIVRVGREPRGLVGACLTTSPIYCGPHWNPEARSVETGYVDIAMTAVIDLDDPISLDELRMIGPSVLWTPRQSGTRLADEVGERVWSLLCEPEA</sequence>
<reference evidence="2" key="2">
    <citation type="submission" date="2021-02" db="EMBL/GenBank/DDBJ databases">
        <authorList>
            <person name="Cheng Y."/>
        </authorList>
    </citation>
    <scope>NUCLEOTIDE SEQUENCE</scope>
    <source>
        <strain evidence="2">JY899</strain>
    </source>
</reference>
<keyword evidence="3" id="KW-1185">Reference proteome</keyword>
<reference evidence="3" key="1">
    <citation type="submission" date="2021-02" db="EMBL/GenBank/DDBJ databases">
        <title>Leucobacter sp. CX169.</title>
        <authorList>
            <person name="Cheng Y."/>
        </authorList>
    </citation>
    <scope>NUCLEOTIDE SEQUENCE [LARGE SCALE GENOMIC DNA]</scope>
    <source>
        <strain evidence="3">JY899</strain>
    </source>
</reference>
<dbReference type="RefSeq" id="WP_182169638.1">
    <property type="nucleotide sequence ID" value="NZ_CP059676.1"/>
</dbReference>